<feature type="domain" description="HTH tetR-type" evidence="3">
    <location>
        <begin position="8"/>
        <end position="69"/>
    </location>
</feature>
<reference evidence="4" key="1">
    <citation type="journal article" date="2021" name="PeerJ">
        <title>Extensive microbial diversity within the chicken gut microbiome revealed by metagenomics and culture.</title>
        <authorList>
            <person name="Gilroy R."/>
            <person name="Ravi A."/>
            <person name="Getino M."/>
            <person name="Pursley I."/>
            <person name="Horton D.L."/>
            <person name="Alikhan N.F."/>
            <person name="Baker D."/>
            <person name="Gharbi K."/>
            <person name="Hall N."/>
            <person name="Watson M."/>
            <person name="Adriaenssens E.M."/>
            <person name="Foster-Nyarko E."/>
            <person name="Jarju S."/>
            <person name="Secka A."/>
            <person name="Antonio M."/>
            <person name="Oren A."/>
            <person name="Chaudhuri R.R."/>
            <person name="La Ragione R."/>
            <person name="Hildebrand F."/>
            <person name="Pallen M.J."/>
        </authorList>
    </citation>
    <scope>NUCLEOTIDE SEQUENCE</scope>
    <source>
        <strain evidence="4">1068</strain>
    </source>
</reference>
<dbReference type="InterPro" id="IPR050624">
    <property type="entry name" value="HTH-type_Tx_Regulator"/>
</dbReference>
<keyword evidence="1 2" id="KW-0238">DNA-binding</keyword>
<dbReference type="InterPro" id="IPR036271">
    <property type="entry name" value="Tet_transcr_reg_TetR-rel_C_sf"/>
</dbReference>
<dbReference type="EMBL" id="DXBG01000265">
    <property type="protein sequence ID" value="HIZ66462.1"/>
    <property type="molecule type" value="Genomic_DNA"/>
</dbReference>
<evidence type="ECO:0000259" key="3">
    <source>
        <dbReference type="PROSITE" id="PS50977"/>
    </source>
</evidence>
<dbReference type="PANTHER" id="PTHR43479:SF11">
    <property type="entry name" value="ACREF_ENVCD OPERON REPRESSOR-RELATED"/>
    <property type="match status" value="1"/>
</dbReference>
<dbReference type="GO" id="GO:0003677">
    <property type="term" value="F:DNA binding"/>
    <property type="evidence" value="ECO:0007669"/>
    <property type="project" value="UniProtKB-UniRule"/>
</dbReference>
<dbReference type="AlphaFoldDB" id="A0A9D2FTN4"/>
<gene>
    <name evidence="4" type="ORF">H9809_11305</name>
</gene>
<dbReference type="PROSITE" id="PS50977">
    <property type="entry name" value="HTH_TETR_2"/>
    <property type="match status" value="1"/>
</dbReference>
<dbReference type="PANTHER" id="PTHR43479">
    <property type="entry name" value="ACREF/ENVCD OPERON REPRESSOR-RELATED"/>
    <property type="match status" value="1"/>
</dbReference>
<sequence>MARNKYPEVTVEKILEVSERLFLEKGYDSTTIQDIVDELGGLTKGAIYHHFKSKEDIMDALGDRMFFHNNPFEILKKRDDLTGLEKIRQVMIMNQSNENQVELTMQAIPLLKNPQVLVKMLESNRKVLVPYWLELIEEGQKDGSIQTEYPREMAEFLVLLDFWMIPSVFPGDKEEIARRYQFIADTLEKIGLPLMNAETEALLALPYFDVNSHV</sequence>
<reference evidence="4" key="2">
    <citation type="submission" date="2021-04" db="EMBL/GenBank/DDBJ databases">
        <authorList>
            <person name="Gilroy R."/>
        </authorList>
    </citation>
    <scope>NUCLEOTIDE SEQUENCE</scope>
    <source>
        <strain evidence="4">1068</strain>
    </source>
</reference>
<evidence type="ECO:0000256" key="2">
    <source>
        <dbReference type="PROSITE-ProRule" id="PRU00335"/>
    </source>
</evidence>
<evidence type="ECO:0000313" key="5">
    <source>
        <dbReference type="Proteomes" id="UP000824056"/>
    </source>
</evidence>
<name>A0A9D2FTN4_9FIRM</name>
<protein>
    <submittedName>
        <fullName evidence="4">TetR/AcrR family transcriptional regulator</fullName>
    </submittedName>
</protein>
<dbReference type="SUPFAM" id="SSF46689">
    <property type="entry name" value="Homeodomain-like"/>
    <property type="match status" value="1"/>
</dbReference>
<dbReference type="Pfam" id="PF00440">
    <property type="entry name" value="TetR_N"/>
    <property type="match status" value="1"/>
</dbReference>
<dbReference type="Gene3D" id="1.10.357.10">
    <property type="entry name" value="Tetracycline Repressor, domain 2"/>
    <property type="match status" value="1"/>
</dbReference>
<organism evidence="4 5">
    <name type="scientific">Candidatus Blautia pullicola</name>
    <dbReference type="NCBI Taxonomy" id="2838498"/>
    <lineage>
        <taxon>Bacteria</taxon>
        <taxon>Bacillati</taxon>
        <taxon>Bacillota</taxon>
        <taxon>Clostridia</taxon>
        <taxon>Lachnospirales</taxon>
        <taxon>Lachnospiraceae</taxon>
        <taxon>Blautia</taxon>
    </lineage>
</organism>
<accession>A0A9D2FTN4</accession>
<evidence type="ECO:0000313" key="4">
    <source>
        <dbReference type="EMBL" id="HIZ66462.1"/>
    </source>
</evidence>
<feature type="DNA-binding region" description="H-T-H motif" evidence="2">
    <location>
        <begin position="32"/>
        <end position="51"/>
    </location>
</feature>
<comment type="caution">
    <text evidence="4">The sequence shown here is derived from an EMBL/GenBank/DDBJ whole genome shotgun (WGS) entry which is preliminary data.</text>
</comment>
<dbReference type="InterPro" id="IPR001647">
    <property type="entry name" value="HTH_TetR"/>
</dbReference>
<dbReference type="Proteomes" id="UP000824056">
    <property type="component" value="Unassembled WGS sequence"/>
</dbReference>
<dbReference type="InterPro" id="IPR009057">
    <property type="entry name" value="Homeodomain-like_sf"/>
</dbReference>
<proteinExistence type="predicted"/>
<dbReference type="SUPFAM" id="SSF48498">
    <property type="entry name" value="Tetracyclin repressor-like, C-terminal domain"/>
    <property type="match status" value="1"/>
</dbReference>
<evidence type="ECO:0000256" key="1">
    <source>
        <dbReference type="ARBA" id="ARBA00023125"/>
    </source>
</evidence>